<evidence type="ECO:0000256" key="12">
    <source>
        <dbReference type="ARBA" id="ARBA00023302"/>
    </source>
</evidence>
<dbReference type="Proteomes" id="UP000694851">
    <property type="component" value="Unplaced"/>
</dbReference>
<evidence type="ECO:0000313" key="15">
    <source>
        <dbReference type="Proteomes" id="UP000694851"/>
    </source>
</evidence>
<dbReference type="GO" id="GO:1905602">
    <property type="term" value="P:positive regulation of receptor-mediated endocytosis involved in cholesterol transport"/>
    <property type="evidence" value="ECO:0007669"/>
    <property type="project" value="TreeGrafter"/>
</dbReference>
<evidence type="ECO:0000256" key="13">
    <source>
        <dbReference type="ARBA" id="ARBA00093399"/>
    </source>
</evidence>
<keyword evidence="4" id="KW-0964">Secreted</keyword>
<keyword evidence="15" id="KW-1185">Reference proteome</keyword>
<dbReference type="PROSITE" id="PS51897">
    <property type="entry name" value="ANNEXIN_2"/>
    <property type="match status" value="4"/>
</dbReference>
<dbReference type="GO" id="GO:0001786">
    <property type="term" value="F:phosphatidylserine binding"/>
    <property type="evidence" value="ECO:0007669"/>
    <property type="project" value="TreeGrafter"/>
</dbReference>
<organism evidence="15 16">
    <name type="scientific">Hipposideros armiger</name>
    <name type="common">Great Himalayan leaf-nosed bat</name>
    <dbReference type="NCBI Taxonomy" id="186990"/>
    <lineage>
        <taxon>Eukaryota</taxon>
        <taxon>Metazoa</taxon>
        <taxon>Chordata</taxon>
        <taxon>Craniata</taxon>
        <taxon>Vertebrata</taxon>
        <taxon>Euteleostomi</taxon>
        <taxon>Mammalia</taxon>
        <taxon>Eutheria</taxon>
        <taxon>Laurasiatheria</taxon>
        <taxon>Chiroptera</taxon>
        <taxon>Yinpterochiroptera</taxon>
        <taxon>Rhinolophoidea</taxon>
        <taxon>Hipposideridae</taxon>
        <taxon>Hipposideros</taxon>
    </lineage>
</organism>
<comment type="subcellular location">
    <subcellularLocation>
        <location evidence="1">Secreted</location>
        <location evidence="1">Extracellular space</location>
        <location evidence="1">Extracellular matrix</location>
        <location evidence="1">Basement membrane</location>
    </subcellularLocation>
</comment>
<keyword evidence="6" id="KW-0597">Phosphoprotein</keyword>
<evidence type="ECO:0000256" key="1">
    <source>
        <dbReference type="ARBA" id="ARBA00004302"/>
    </source>
</evidence>
<evidence type="ECO:0000256" key="10">
    <source>
        <dbReference type="ARBA" id="ARBA00022869"/>
    </source>
</evidence>
<comment type="function">
    <text evidence="13">Calcium-regulated membrane-binding protein whose affinity for calcium is greatly enhanced by anionic phospholipids. It binds two calcium ions with high affinity. May be involved in heat-stress response. Inhibits PCSK9-enhanced LDLR degradation, probably reduces PCSK9 protein levels via a translational mechanism but also competes with LDLR for binding with PCSK9. Binds to endosomes damaged by phagocytosis of particulate wear debris and participates in endosomal membrane stabilization, thereby limiting NLRP3 inflammasome activation. Required for endothelial cell surface plasmin generation and may support fibrinolytic surveillance and neoangiogenesis.</text>
</comment>
<dbReference type="KEGG" id="hai:109394741"/>
<keyword evidence="5" id="KW-0272">Extracellular matrix</keyword>
<dbReference type="PRINTS" id="PR00198">
    <property type="entry name" value="ANNEXINII"/>
</dbReference>
<keyword evidence="12 14" id="KW-0111">Calcium/phospholipid-binding</keyword>
<dbReference type="GO" id="GO:0008092">
    <property type="term" value="F:cytoskeletal protein binding"/>
    <property type="evidence" value="ECO:0007669"/>
    <property type="project" value="InterPro"/>
</dbReference>
<sequence length="378" mass="43305">MTRRYVKNSQVFVSNTLPSNPWVRGNRKLSALGPASRKISTVHEILCKLSLEGDHSTPPSVYSSVKAYTNFDADWDALNIETAIKTKGVDKVTIVNILTNHSNEQRQDIIAFAYQRRTKKELPSALKAALSGHLEMVILGLLKTPTQYDASELKASMKGLGTDEDSLIEIICSRTNQELQEINRVYKEMYKTDLEKDIVSDTSGDFCKLMVALAKGRRAEDGSVIDYELIDQDTRDLYDATVKRKGTDVPKWINIMTERSVSHLQKVFERYKSYNSYDMLESIKKEVKGDLENAFLNLVQCIQNKPLYFADRLYDSMKGKGTHDKVLIRIMVSRSEVDMLKIRSEFKRKYGKSLYYYIQRDTKGDYQKVLLYLYGGDD</sequence>
<protein>
    <recommendedName>
        <fullName evidence="14">Annexin</fullName>
    </recommendedName>
</protein>
<evidence type="ECO:0000256" key="11">
    <source>
        <dbReference type="ARBA" id="ARBA00023216"/>
    </source>
</evidence>
<dbReference type="InterPro" id="IPR001464">
    <property type="entry name" value="Annexin"/>
</dbReference>
<keyword evidence="9" id="KW-0832">Ubl conjugation</keyword>
<dbReference type="PANTHER" id="PTHR10502:SF18">
    <property type="entry name" value="ANNEXIN A2-RELATED"/>
    <property type="match status" value="1"/>
</dbReference>
<dbReference type="AlphaFoldDB" id="A0A8B7T4R4"/>
<evidence type="ECO:0000313" key="16">
    <source>
        <dbReference type="RefSeq" id="XP_019520671.1"/>
    </source>
</evidence>
<reference evidence="16" key="1">
    <citation type="submission" date="2025-08" db="UniProtKB">
        <authorList>
            <consortium name="RefSeq"/>
        </authorList>
    </citation>
    <scope>IDENTIFICATION</scope>
    <source>
        <tissue evidence="16">Muscle</tissue>
    </source>
</reference>
<dbReference type="RefSeq" id="XP_019520671.1">
    <property type="nucleotide sequence ID" value="XM_019665126.1"/>
</dbReference>
<dbReference type="FunFam" id="1.10.220.10:FF:000001">
    <property type="entry name" value="Annexin"/>
    <property type="match status" value="1"/>
</dbReference>
<comment type="similarity">
    <text evidence="2 14">Belongs to the annexin family.</text>
</comment>
<evidence type="ECO:0000256" key="3">
    <source>
        <dbReference type="ARBA" id="ARBA00022499"/>
    </source>
</evidence>
<dbReference type="FunFam" id="1.10.220.10:FF:000003">
    <property type="entry name" value="Annexin"/>
    <property type="match status" value="1"/>
</dbReference>
<dbReference type="Pfam" id="PF00191">
    <property type="entry name" value="Annexin"/>
    <property type="match status" value="4"/>
</dbReference>
<dbReference type="InterPro" id="IPR002389">
    <property type="entry name" value="ANX2"/>
</dbReference>
<dbReference type="PROSITE" id="PS00223">
    <property type="entry name" value="ANNEXIN_1"/>
    <property type="match status" value="2"/>
</dbReference>
<dbReference type="GO" id="GO:0005634">
    <property type="term" value="C:nucleus"/>
    <property type="evidence" value="ECO:0007669"/>
    <property type="project" value="TreeGrafter"/>
</dbReference>
<dbReference type="PANTHER" id="PTHR10502">
    <property type="entry name" value="ANNEXIN"/>
    <property type="match status" value="1"/>
</dbReference>
<proteinExistence type="inferred from homology"/>
<evidence type="ECO:0000256" key="2">
    <source>
        <dbReference type="ARBA" id="ARBA00007831"/>
    </source>
</evidence>
<gene>
    <name evidence="16" type="primary">LOC109394741</name>
</gene>
<evidence type="ECO:0000256" key="9">
    <source>
        <dbReference type="ARBA" id="ARBA00022843"/>
    </source>
</evidence>
<keyword evidence="11 14" id="KW-0041">Annexin</keyword>
<dbReference type="FunFam" id="1.10.220.10:FF:000007">
    <property type="entry name" value="Annexin"/>
    <property type="match status" value="1"/>
</dbReference>
<evidence type="ECO:0000256" key="4">
    <source>
        <dbReference type="ARBA" id="ARBA00022525"/>
    </source>
</evidence>
<accession>A0A8B7T4R4</accession>
<keyword evidence="10" id="KW-0084">Basement membrane</keyword>
<evidence type="ECO:0000256" key="6">
    <source>
        <dbReference type="ARBA" id="ARBA00022553"/>
    </source>
</evidence>
<dbReference type="FunFam" id="1.10.220.10:FF:000002">
    <property type="entry name" value="Annexin"/>
    <property type="match status" value="1"/>
</dbReference>
<dbReference type="GO" id="GO:0005544">
    <property type="term" value="F:calcium-dependent phospholipid binding"/>
    <property type="evidence" value="ECO:0007669"/>
    <property type="project" value="UniProtKB-KW"/>
</dbReference>
<dbReference type="SMART" id="SM00335">
    <property type="entry name" value="ANX"/>
    <property type="match status" value="4"/>
</dbReference>
<comment type="domain">
    <text evidence="14">A pair of annexin repeats may form one binding site for calcium and phospholipid.</text>
</comment>
<name>A0A8B7T4R4_HIPAR</name>
<evidence type="ECO:0000256" key="14">
    <source>
        <dbReference type="RuleBase" id="RU003540"/>
    </source>
</evidence>
<keyword evidence="8 14" id="KW-0106">Calcium</keyword>
<dbReference type="GO" id="GO:0012506">
    <property type="term" value="C:vesicle membrane"/>
    <property type="evidence" value="ECO:0007669"/>
    <property type="project" value="TreeGrafter"/>
</dbReference>
<dbReference type="InterPro" id="IPR018502">
    <property type="entry name" value="Annexin_repeat"/>
</dbReference>
<dbReference type="PRINTS" id="PR00196">
    <property type="entry name" value="ANNEXIN"/>
</dbReference>
<dbReference type="SUPFAM" id="SSF47874">
    <property type="entry name" value="Annexin"/>
    <property type="match status" value="1"/>
</dbReference>
<dbReference type="GO" id="GO:0005509">
    <property type="term" value="F:calcium ion binding"/>
    <property type="evidence" value="ECO:0007669"/>
    <property type="project" value="InterPro"/>
</dbReference>
<dbReference type="InterPro" id="IPR018252">
    <property type="entry name" value="Annexin_repeat_CS"/>
</dbReference>
<dbReference type="GeneID" id="109394741"/>
<evidence type="ECO:0000256" key="8">
    <source>
        <dbReference type="ARBA" id="ARBA00022837"/>
    </source>
</evidence>
<evidence type="ECO:0000256" key="7">
    <source>
        <dbReference type="ARBA" id="ARBA00022737"/>
    </source>
</evidence>
<keyword evidence="7 14" id="KW-0677">Repeat</keyword>
<dbReference type="OrthoDB" id="37886at2759"/>
<dbReference type="GO" id="GO:0005886">
    <property type="term" value="C:plasma membrane"/>
    <property type="evidence" value="ECO:0007669"/>
    <property type="project" value="TreeGrafter"/>
</dbReference>
<evidence type="ECO:0000256" key="5">
    <source>
        <dbReference type="ARBA" id="ARBA00022530"/>
    </source>
</evidence>
<dbReference type="GO" id="GO:0005604">
    <property type="term" value="C:basement membrane"/>
    <property type="evidence" value="ECO:0007669"/>
    <property type="project" value="UniProtKB-SubCell"/>
</dbReference>
<dbReference type="GO" id="GO:0005737">
    <property type="term" value="C:cytoplasm"/>
    <property type="evidence" value="ECO:0007669"/>
    <property type="project" value="TreeGrafter"/>
</dbReference>
<dbReference type="InterPro" id="IPR037104">
    <property type="entry name" value="Annexin_sf"/>
</dbReference>
<keyword evidence="3" id="KW-1017">Isopeptide bond</keyword>
<dbReference type="Gene3D" id="1.10.220.10">
    <property type="entry name" value="Annexin"/>
    <property type="match status" value="4"/>
</dbReference>
<dbReference type="GO" id="GO:0004859">
    <property type="term" value="F:phospholipase inhibitor activity"/>
    <property type="evidence" value="ECO:0007669"/>
    <property type="project" value="InterPro"/>
</dbReference>